<comment type="caution">
    <text evidence="1">The sequence shown here is derived from an EMBL/GenBank/DDBJ whole genome shotgun (WGS) entry which is preliminary data.</text>
</comment>
<evidence type="ECO:0000313" key="2">
    <source>
        <dbReference type="Proteomes" id="UP001152795"/>
    </source>
</evidence>
<reference evidence="1" key="1">
    <citation type="submission" date="2020-04" db="EMBL/GenBank/DDBJ databases">
        <authorList>
            <person name="Alioto T."/>
            <person name="Alioto T."/>
            <person name="Gomez Garrido J."/>
        </authorList>
    </citation>
    <scope>NUCLEOTIDE SEQUENCE</scope>
    <source>
        <strain evidence="1">A484AB</strain>
    </source>
</reference>
<organism evidence="1 2">
    <name type="scientific">Paramuricea clavata</name>
    <name type="common">Red gorgonian</name>
    <name type="synonym">Violescent sea-whip</name>
    <dbReference type="NCBI Taxonomy" id="317549"/>
    <lineage>
        <taxon>Eukaryota</taxon>
        <taxon>Metazoa</taxon>
        <taxon>Cnidaria</taxon>
        <taxon>Anthozoa</taxon>
        <taxon>Octocorallia</taxon>
        <taxon>Malacalcyonacea</taxon>
        <taxon>Plexauridae</taxon>
        <taxon>Paramuricea</taxon>
    </lineage>
</organism>
<dbReference type="AlphaFoldDB" id="A0A7D9HQ09"/>
<dbReference type="SUPFAM" id="SSF56672">
    <property type="entry name" value="DNA/RNA polymerases"/>
    <property type="match status" value="1"/>
</dbReference>
<sequence length="692" mass="80651">MRQSLGFIDWDNVLLDNEDVNESCEKWQQVFTSIADQYVAKVRVRDIHQPPWVDREIVHLLHKENNLRRKAKVCDSANLWSRFRRLRADIKKLIKYKKKVYITNLGQSLKDNPKRFWSYYKVINKSSRIPNVVSHHDISASEPRFKANLFNNYFHSVFNTPVAGEFVVPLPTLSYTTHGVLSDIVIERDSVNKALRYLDVNKASFGIPSRLLKECSEEITVPVTTLFNKSLSTGVFPNQWKDANLVPIHKAERKSIVSNYRGISLLDQLSKVLEKGVFGRLFDFVSPKLTPWQHGFFPGRSTVTQLLQVVHLLSSALDKKQQVDLVYLDFSKAFDRVPHDKLLHKLHAIGIRDPLLSWFRSYLSDRRHRVVLDGHTSEWLPMTSGVPQGSVLGPLLFVIYINDMPDVINDGTYLPLFADDSKCFRFIFGSADQNKLQADLDALYDWSITWGMNFNISKCKILRVARTHTVFDREYTLGGESLNIVESKKDLGVWLHSNLGWNDHVDNIAAKAQKMLGLLYRSTREMDDPSVKRLLYITWVRSTMEYASQVWSPYKKRNITKLEQVQRRASRIILSNNIEYKDRLIKLHLLPLCMCREIADLVFCFKAIHGQVQIPSDLFEWSVTGRCLRTTDDLKLTVPFARTDVFKYSYFVRITRLWNFLPYTVRSLESLPSFRRELFKLYYDRFHIDWNP</sequence>
<dbReference type="InterPro" id="IPR043502">
    <property type="entry name" value="DNA/RNA_pol_sf"/>
</dbReference>
<gene>
    <name evidence="1" type="ORF">PACLA_8A020635</name>
</gene>
<keyword evidence="2" id="KW-1185">Reference proteome</keyword>
<dbReference type="PANTHER" id="PTHR33332">
    <property type="entry name" value="REVERSE TRANSCRIPTASE DOMAIN-CONTAINING PROTEIN"/>
    <property type="match status" value="1"/>
</dbReference>
<dbReference type="InterPro" id="IPR000477">
    <property type="entry name" value="RT_dom"/>
</dbReference>
<dbReference type="PROSITE" id="PS50878">
    <property type="entry name" value="RT_POL"/>
    <property type="match status" value="1"/>
</dbReference>
<accession>A0A7D9HQ09</accession>
<proteinExistence type="predicted"/>
<dbReference type="EMBL" id="CACRXK020001271">
    <property type="protein sequence ID" value="CAB3988038.1"/>
    <property type="molecule type" value="Genomic_DNA"/>
</dbReference>
<dbReference type="OrthoDB" id="5985347at2759"/>
<dbReference type="CDD" id="cd01650">
    <property type="entry name" value="RT_nLTR_like"/>
    <property type="match status" value="1"/>
</dbReference>
<protein>
    <submittedName>
        <fullName evidence="1">Uncharacterized protein</fullName>
    </submittedName>
</protein>
<name>A0A7D9HQ09_PARCT</name>
<evidence type="ECO:0000313" key="1">
    <source>
        <dbReference type="EMBL" id="CAB3988038.1"/>
    </source>
</evidence>
<dbReference type="Pfam" id="PF00078">
    <property type="entry name" value="RVT_1"/>
    <property type="match status" value="1"/>
</dbReference>
<dbReference type="Proteomes" id="UP001152795">
    <property type="component" value="Unassembled WGS sequence"/>
</dbReference>